<feature type="region of interest" description="Disordered" evidence="1">
    <location>
        <begin position="252"/>
        <end position="293"/>
    </location>
</feature>
<feature type="compositionally biased region" description="Basic and acidic residues" evidence="1">
    <location>
        <begin position="506"/>
        <end position="516"/>
    </location>
</feature>
<feature type="compositionally biased region" description="Pro residues" evidence="1">
    <location>
        <begin position="396"/>
        <end position="418"/>
    </location>
</feature>
<feature type="non-terminal residue" evidence="3">
    <location>
        <position position="1"/>
    </location>
</feature>
<keyword evidence="2" id="KW-0812">Transmembrane</keyword>
<dbReference type="AlphaFoldDB" id="X6NE76"/>
<name>X6NE76_RETFI</name>
<feature type="compositionally biased region" description="Pro residues" evidence="1">
    <location>
        <begin position="377"/>
        <end position="389"/>
    </location>
</feature>
<proteinExistence type="predicted"/>
<sequence>KKKKKKKKKKSVRSFIDTKTTKSAHGATYSQQASLLASSDNEKKFDVNDAPQLHSNATKMETTQSVSPDSDDFEPLAILASEGGYDKMATITGDDEDEEEDEDRQASPTPMSDYHGGNGSTKDLKKNEGSLRNLGNQKNDGSLRNLNQRNDGSLRNLGNQKNGKPNAADTPPVEEKKEEVVYSRIATIMTKPPPSANTLPVQSESTLRLKPLDSDDAPPLAVIPRQTGRTSAAMEEKKNLLSAALQKKYIKPKPAPSADTSAPELVTQSPKVSSKSKKKRRKRKKKKQKIDSQPPEFARLDHADSLCYVFKCFFIFLFCCIFSFLHIFGSNKNTVKQRQQVTQNMREIAGSVVGVIPPPPPIEMSVPPTGVWVPGTTPAPPKIGPPKTAPPLTNIPAPPANIPGPPPTNMPGPPPPKTIQPSSSTPSLPPPVSSKISPAPPSRPNTVGPLPPPDDDDDDDDEGDNDDNNDDNTTNNNTAPGKPTSNNTAPSKPTSSPLPPPPPSRIVKEESKPITS</sequence>
<feature type="compositionally biased region" description="Pro residues" evidence="1">
    <location>
        <begin position="427"/>
        <end position="443"/>
    </location>
</feature>
<keyword evidence="2" id="KW-1133">Transmembrane helix</keyword>
<accession>X6NE76</accession>
<feature type="compositionally biased region" description="Basic residues" evidence="1">
    <location>
        <begin position="274"/>
        <end position="288"/>
    </location>
</feature>
<feature type="transmembrane region" description="Helical" evidence="2">
    <location>
        <begin position="308"/>
        <end position="329"/>
    </location>
</feature>
<feature type="region of interest" description="Disordered" evidence="1">
    <location>
        <begin position="369"/>
        <end position="516"/>
    </location>
</feature>
<feature type="compositionally biased region" description="Polar residues" evidence="1">
    <location>
        <begin position="133"/>
        <end position="163"/>
    </location>
</feature>
<comment type="caution">
    <text evidence="3">The sequence shown here is derived from an EMBL/GenBank/DDBJ whole genome shotgun (WGS) entry which is preliminary data.</text>
</comment>
<feature type="compositionally biased region" description="Polar residues" evidence="1">
    <location>
        <begin position="17"/>
        <end position="39"/>
    </location>
</feature>
<feature type="compositionally biased region" description="Basic residues" evidence="1">
    <location>
        <begin position="1"/>
        <end position="12"/>
    </location>
</feature>
<organism evidence="3 4">
    <name type="scientific">Reticulomyxa filosa</name>
    <dbReference type="NCBI Taxonomy" id="46433"/>
    <lineage>
        <taxon>Eukaryota</taxon>
        <taxon>Sar</taxon>
        <taxon>Rhizaria</taxon>
        <taxon>Retaria</taxon>
        <taxon>Foraminifera</taxon>
        <taxon>Monothalamids</taxon>
        <taxon>Reticulomyxidae</taxon>
        <taxon>Reticulomyxa</taxon>
    </lineage>
</organism>
<feature type="region of interest" description="Disordered" evidence="1">
    <location>
        <begin position="1"/>
        <end position="236"/>
    </location>
</feature>
<feature type="compositionally biased region" description="Polar residues" evidence="1">
    <location>
        <begin position="196"/>
        <end position="206"/>
    </location>
</feature>
<evidence type="ECO:0000313" key="3">
    <source>
        <dbReference type="EMBL" id="ETO24276.1"/>
    </source>
</evidence>
<evidence type="ECO:0000256" key="2">
    <source>
        <dbReference type="SAM" id="Phobius"/>
    </source>
</evidence>
<dbReference type="Proteomes" id="UP000023152">
    <property type="component" value="Unassembled WGS sequence"/>
</dbReference>
<feature type="compositionally biased region" description="Acidic residues" evidence="1">
    <location>
        <begin position="453"/>
        <end position="470"/>
    </location>
</feature>
<evidence type="ECO:0000313" key="4">
    <source>
        <dbReference type="Proteomes" id="UP000023152"/>
    </source>
</evidence>
<gene>
    <name evidence="3" type="ORF">RFI_12880</name>
</gene>
<reference evidence="3 4" key="1">
    <citation type="journal article" date="2013" name="Curr. Biol.">
        <title>The Genome of the Foraminiferan Reticulomyxa filosa.</title>
        <authorList>
            <person name="Glockner G."/>
            <person name="Hulsmann N."/>
            <person name="Schleicher M."/>
            <person name="Noegel A.A."/>
            <person name="Eichinger L."/>
            <person name="Gallinger C."/>
            <person name="Pawlowski J."/>
            <person name="Sierra R."/>
            <person name="Euteneuer U."/>
            <person name="Pillet L."/>
            <person name="Moustafa A."/>
            <person name="Platzer M."/>
            <person name="Groth M."/>
            <person name="Szafranski K."/>
            <person name="Schliwa M."/>
        </authorList>
    </citation>
    <scope>NUCLEOTIDE SEQUENCE [LARGE SCALE GENOMIC DNA]</scope>
</reference>
<keyword evidence="4" id="KW-1185">Reference proteome</keyword>
<feature type="compositionally biased region" description="Acidic residues" evidence="1">
    <location>
        <begin position="93"/>
        <end position="103"/>
    </location>
</feature>
<keyword evidence="2" id="KW-0472">Membrane</keyword>
<protein>
    <submittedName>
        <fullName evidence="3">Uncharacterized protein</fullName>
    </submittedName>
</protein>
<feature type="compositionally biased region" description="Polar residues" evidence="1">
    <location>
        <begin position="53"/>
        <end position="68"/>
    </location>
</feature>
<dbReference type="EMBL" id="ASPP01009325">
    <property type="protein sequence ID" value="ETO24276.1"/>
    <property type="molecule type" value="Genomic_DNA"/>
</dbReference>
<evidence type="ECO:0000256" key="1">
    <source>
        <dbReference type="SAM" id="MobiDB-lite"/>
    </source>
</evidence>